<gene>
    <name evidence="2" type="ORF">PVAP13_4NG208422</name>
</gene>
<proteinExistence type="predicted"/>
<protein>
    <submittedName>
        <fullName evidence="2">Uncharacterized protein</fullName>
    </submittedName>
</protein>
<reference evidence="2" key="1">
    <citation type="submission" date="2020-05" db="EMBL/GenBank/DDBJ databases">
        <title>WGS assembly of Panicum virgatum.</title>
        <authorList>
            <person name="Lovell J.T."/>
            <person name="Jenkins J."/>
            <person name="Shu S."/>
            <person name="Juenger T.E."/>
            <person name="Schmutz J."/>
        </authorList>
    </citation>
    <scope>NUCLEOTIDE SEQUENCE</scope>
    <source>
        <strain evidence="2">AP13</strain>
    </source>
</reference>
<evidence type="ECO:0000313" key="2">
    <source>
        <dbReference type="EMBL" id="KAG2606198.1"/>
    </source>
</evidence>
<dbReference type="Proteomes" id="UP000823388">
    <property type="component" value="Chromosome 4N"/>
</dbReference>
<feature type="region of interest" description="Disordered" evidence="1">
    <location>
        <begin position="100"/>
        <end position="138"/>
    </location>
</feature>
<dbReference type="EMBL" id="CM029044">
    <property type="protein sequence ID" value="KAG2606198.1"/>
    <property type="molecule type" value="Genomic_DNA"/>
</dbReference>
<dbReference type="AlphaFoldDB" id="A0A8T0T9C8"/>
<evidence type="ECO:0000313" key="3">
    <source>
        <dbReference type="Proteomes" id="UP000823388"/>
    </source>
</evidence>
<feature type="compositionally biased region" description="Basic residues" evidence="1">
    <location>
        <begin position="118"/>
        <end position="127"/>
    </location>
</feature>
<accession>A0A8T0T9C8</accession>
<evidence type="ECO:0000256" key="1">
    <source>
        <dbReference type="SAM" id="MobiDB-lite"/>
    </source>
</evidence>
<comment type="caution">
    <text evidence="2">The sequence shown here is derived from an EMBL/GenBank/DDBJ whole genome shotgun (WGS) entry which is preliminary data.</text>
</comment>
<sequence length="165" mass="18448">MYESDTKMIHFLVLLRWLEGISRYLLKLIPLCDFNLARVLWLFVHPKTPPPAQTARIIPVPPAAPPCPSHRPRRRSRPHPAVVVAVIDVYRPTLASGRQRVSPHSFAGSLPARGAASRPRHRRRRTGPRSLVVDRPTQASCLQRTSPHSATGIACPLGCPSRRSR</sequence>
<name>A0A8T0T9C8_PANVG</name>
<keyword evidence="3" id="KW-1185">Reference proteome</keyword>
<organism evidence="2 3">
    <name type="scientific">Panicum virgatum</name>
    <name type="common">Blackwell switchgrass</name>
    <dbReference type="NCBI Taxonomy" id="38727"/>
    <lineage>
        <taxon>Eukaryota</taxon>
        <taxon>Viridiplantae</taxon>
        <taxon>Streptophyta</taxon>
        <taxon>Embryophyta</taxon>
        <taxon>Tracheophyta</taxon>
        <taxon>Spermatophyta</taxon>
        <taxon>Magnoliopsida</taxon>
        <taxon>Liliopsida</taxon>
        <taxon>Poales</taxon>
        <taxon>Poaceae</taxon>
        <taxon>PACMAD clade</taxon>
        <taxon>Panicoideae</taxon>
        <taxon>Panicodae</taxon>
        <taxon>Paniceae</taxon>
        <taxon>Panicinae</taxon>
        <taxon>Panicum</taxon>
        <taxon>Panicum sect. Hiantes</taxon>
    </lineage>
</organism>